<accession>A0A8S3BGS5</accession>
<name>A0A8S3BGS5_9BILA</name>
<sequence>TDDDLLRTTDDDDAAGGIAQAINSFNLSSTKRLEPLTSEQQQ</sequence>
<proteinExistence type="predicted"/>
<gene>
    <name evidence="1" type="ORF">GIL414_LOCUS48012</name>
</gene>
<reference evidence="1" key="1">
    <citation type="submission" date="2021-02" db="EMBL/GenBank/DDBJ databases">
        <authorList>
            <person name="Nowell W R."/>
        </authorList>
    </citation>
    <scope>NUCLEOTIDE SEQUENCE</scope>
</reference>
<comment type="caution">
    <text evidence="1">The sequence shown here is derived from an EMBL/GenBank/DDBJ whole genome shotgun (WGS) entry which is preliminary data.</text>
</comment>
<organism evidence="1 2">
    <name type="scientific">Rotaria magnacalcarata</name>
    <dbReference type="NCBI Taxonomy" id="392030"/>
    <lineage>
        <taxon>Eukaryota</taxon>
        <taxon>Metazoa</taxon>
        <taxon>Spiralia</taxon>
        <taxon>Gnathifera</taxon>
        <taxon>Rotifera</taxon>
        <taxon>Eurotatoria</taxon>
        <taxon>Bdelloidea</taxon>
        <taxon>Philodinida</taxon>
        <taxon>Philodinidae</taxon>
        <taxon>Rotaria</taxon>
    </lineage>
</organism>
<dbReference type="EMBL" id="CAJOBJ010154708">
    <property type="protein sequence ID" value="CAF4821001.1"/>
    <property type="molecule type" value="Genomic_DNA"/>
</dbReference>
<dbReference type="AlphaFoldDB" id="A0A8S3BGS5"/>
<feature type="non-terminal residue" evidence="1">
    <location>
        <position position="42"/>
    </location>
</feature>
<evidence type="ECO:0000313" key="2">
    <source>
        <dbReference type="Proteomes" id="UP000681720"/>
    </source>
</evidence>
<dbReference type="Proteomes" id="UP000681720">
    <property type="component" value="Unassembled WGS sequence"/>
</dbReference>
<evidence type="ECO:0000313" key="1">
    <source>
        <dbReference type="EMBL" id="CAF4821001.1"/>
    </source>
</evidence>
<protein>
    <submittedName>
        <fullName evidence="1">Uncharacterized protein</fullName>
    </submittedName>
</protein>